<protein>
    <submittedName>
        <fullName evidence="1">Ash family protein</fullName>
    </submittedName>
</protein>
<reference evidence="1" key="1">
    <citation type="journal article" date="2018" name="Genome Biol.">
        <title>SKESA: strategic k-mer extension for scrupulous assemblies.</title>
        <authorList>
            <person name="Souvorov A."/>
            <person name="Agarwala R."/>
            <person name="Lipman D.J."/>
        </authorList>
    </citation>
    <scope>NUCLEOTIDE SEQUENCE</scope>
    <source>
        <strain evidence="1">405-87</strain>
    </source>
</reference>
<reference evidence="1" key="2">
    <citation type="submission" date="2018-07" db="EMBL/GenBank/DDBJ databases">
        <authorList>
            <consortium name="NCBI Pathogen Detection Project"/>
        </authorList>
    </citation>
    <scope>NUCLEOTIDE SEQUENCE</scope>
    <source>
        <strain evidence="1">405-87</strain>
    </source>
</reference>
<dbReference type="AlphaFoldDB" id="A0A753B410"/>
<name>A0A753B410_SALHO</name>
<dbReference type="InterPro" id="IPR018880">
    <property type="entry name" value="Phage_P4_Ash"/>
</dbReference>
<evidence type="ECO:0000313" key="1">
    <source>
        <dbReference type="EMBL" id="HAF7986922.1"/>
    </source>
</evidence>
<gene>
    <name evidence="1" type="ORF">GND80_001626</name>
</gene>
<sequence length="229" mass="25206">MPPESRTYCLDYTIHRHRHRKGVPAAMTTYKNRLPPSALMGYISPAPHKTGAGPANPLTIRAHNRASGFFTCQASSHPFRIMVGRMGEPKGSPGSLVAGFCSPVRLTTHEPANSRGELSQFTTRGSISWQTANSAVPTRTFGASIPRPKSTAVLSAPIIWRSSCRPICYVCHTAQYHYGCRQFWTTSPTISATFSDCLISPRAQRNKPPPRRPCQPGAVVHPVNREVWL</sequence>
<proteinExistence type="predicted"/>
<comment type="caution">
    <text evidence="1">The sequence shown here is derived from an EMBL/GenBank/DDBJ whole genome shotgun (WGS) entry which is preliminary data.</text>
</comment>
<organism evidence="1">
    <name type="scientific">Salmonella enterica subsp. houtenae serovar 45:g,z51:-</name>
    <dbReference type="NCBI Taxonomy" id="1967611"/>
    <lineage>
        <taxon>Bacteria</taxon>
        <taxon>Pseudomonadati</taxon>
        <taxon>Pseudomonadota</taxon>
        <taxon>Gammaproteobacteria</taxon>
        <taxon>Enterobacterales</taxon>
        <taxon>Enterobacteriaceae</taxon>
        <taxon>Salmonella</taxon>
    </lineage>
</organism>
<dbReference type="EMBL" id="DAAWID010000006">
    <property type="protein sequence ID" value="HAF7986922.1"/>
    <property type="molecule type" value="Genomic_DNA"/>
</dbReference>
<dbReference type="Pfam" id="PF10554">
    <property type="entry name" value="Phage_ASH"/>
    <property type="match status" value="1"/>
</dbReference>
<accession>A0A753B410</accession>